<keyword evidence="2" id="KW-1185">Reference proteome</keyword>
<comment type="caution">
    <text evidence="1">The sequence shown here is derived from an EMBL/GenBank/DDBJ whole genome shotgun (WGS) entry which is preliminary data.</text>
</comment>
<accession>A0ABP0Q5R7</accession>
<dbReference type="EMBL" id="CAXAMM010039073">
    <property type="protein sequence ID" value="CAK9083551.1"/>
    <property type="molecule type" value="Genomic_DNA"/>
</dbReference>
<organism evidence="1 2">
    <name type="scientific">Durusdinium trenchii</name>
    <dbReference type="NCBI Taxonomy" id="1381693"/>
    <lineage>
        <taxon>Eukaryota</taxon>
        <taxon>Sar</taxon>
        <taxon>Alveolata</taxon>
        <taxon>Dinophyceae</taxon>
        <taxon>Suessiales</taxon>
        <taxon>Symbiodiniaceae</taxon>
        <taxon>Durusdinium</taxon>
    </lineage>
</organism>
<evidence type="ECO:0000313" key="1">
    <source>
        <dbReference type="EMBL" id="CAK9083551.1"/>
    </source>
</evidence>
<sequence length="457" mass="51505">MRCSWSLLRRISLLGLWVLGLSGAFVLIRSPWPTRGERWLPAHEAESVSSATPSPSSLPLPTNLLADGADGADGADLGPNVVESAAASATIPAASNWIFQDPVVDPPGFRAFQRELEEQQRSLRSKKDPQWLIFCFKPHGIGNWMLGLASALLMAWLTGRLFAHMGNPRSCEWFGAKSPLCRWQEDFLPQKLRERVQDFVSNPLSTKVKMRDLEHLKIYWKGCSYRRVCKEMKFKQILVVTSGAWFGELFLDHTLFSQRMQAAFHRTARDKAVIADIYAPLSRWLFSPGSELQQEIENYVGSHLRSESVSVCLQGRWGSRTEFENGKACIDEMMAAPWWPGTLVIHVASMSNNFREKVKATYPGVNVTWPSWDASVRAQKDDSTAYKDMLLTGKCHILVAPNGGSTYTYTPTAMYHSVVVRNKPNCSDLPFLPYWKLFPEPKMQLDIAHQCGKVPHC</sequence>
<gene>
    <name evidence="1" type="ORF">SCF082_LOCUS39660</name>
</gene>
<reference evidence="1 2" key="1">
    <citation type="submission" date="2024-02" db="EMBL/GenBank/DDBJ databases">
        <authorList>
            <person name="Chen Y."/>
            <person name="Shah S."/>
            <person name="Dougan E. K."/>
            <person name="Thang M."/>
            <person name="Chan C."/>
        </authorList>
    </citation>
    <scope>NUCLEOTIDE SEQUENCE [LARGE SCALE GENOMIC DNA]</scope>
</reference>
<dbReference type="Proteomes" id="UP001642464">
    <property type="component" value="Unassembled WGS sequence"/>
</dbReference>
<name>A0ABP0Q5R7_9DINO</name>
<proteinExistence type="predicted"/>
<evidence type="ECO:0000313" key="2">
    <source>
        <dbReference type="Proteomes" id="UP001642464"/>
    </source>
</evidence>
<protein>
    <submittedName>
        <fullName evidence="1">Uncharacterized protein</fullName>
    </submittedName>
</protein>